<dbReference type="PROSITE" id="PS51779">
    <property type="entry name" value="POTRA"/>
    <property type="match status" value="1"/>
</dbReference>
<comment type="subcellular location">
    <subcellularLocation>
        <location evidence="1">Membrane</location>
    </subcellularLocation>
</comment>
<proteinExistence type="predicted"/>
<sequence length="273" mass="31372">MKRRSILSNQIVRKRKKEKAFLSVISAFRRVISGVFMGSFILIVAGGISLVLLYFYHYLQTTPYLRLEHVEVTGVDDETSKKLIQICRLDSYSNLLFLDVEEMQQRMEEYPWVRSVKVEKQLPHTLLVHAERHKPMALVVMDGVYYMNQYCEVFKPVDASDDLNFPVVTGVNRDEPGAIIKLRRAVEAINILKTCKEPWSLNELSEINVMHEEISLYFNHLPVAISVVSRELSDKMDGLIRITKHLKDNGRIDRVTGINLNISDGAMVSFKKG</sequence>
<reference evidence="10" key="1">
    <citation type="submission" date="2018-01" db="EMBL/GenBank/DDBJ databases">
        <authorList>
            <person name="Regsiter A."/>
            <person name="William W."/>
        </authorList>
    </citation>
    <scope>NUCLEOTIDE SEQUENCE</scope>
    <source>
        <strain evidence="10">TRIP AH-1</strain>
    </source>
</reference>
<dbReference type="Gene3D" id="3.10.20.310">
    <property type="entry name" value="membrane protein fhac"/>
    <property type="match status" value="1"/>
</dbReference>
<evidence type="ECO:0000256" key="8">
    <source>
        <dbReference type="SAM" id="Phobius"/>
    </source>
</evidence>
<evidence type="ECO:0000259" key="9">
    <source>
        <dbReference type="PROSITE" id="PS51779"/>
    </source>
</evidence>
<dbReference type="PANTHER" id="PTHR35851:SF1">
    <property type="entry name" value="CELL DIVISION PROTEIN FTSQ"/>
    <property type="match status" value="1"/>
</dbReference>
<evidence type="ECO:0000256" key="1">
    <source>
        <dbReference type="ARBA" id="ARBA00004370"/>
    </source>
</evidence>
<dbReference type="PANTHER" id="PTHR35851">
    <property type="entry name" value="CELL DIVISION PROTEIN FTSQ"/>
    <property type="match status" value="1"/>
</dbReference>
<protein>
    <submittedName>
        <fullName evidence="10">POTRA domain protein, FtsQ-type</fullName>
    </submittedName>
</protein>
<evidence type="ECO:0000256" key="6">
    <source>
        <dbReference type="ARBA" id="ARBA00023136"/>
    </source>
</evidence>
<evidence type="ECO:0000256" key="3">
    <source>
        <dbReference type="ARBA" id="ARBA00022618"/>
    </source>
</evidence>
<evidence type="ECO:0000256" key="7">
    <source>
        <dbReference type="ARBA" id="ARBA00023306"/>
    </source>
</evidence>
<feature type="transmembrane region" description="Helical" evidence="8">
    <location>
        <begin position="31"/>
        <end position="56"/>
    </location>
</feature>
<feature type="domain" description="POTRA" evidence="9">
    <location>
        <begin position="65"/>
        <end position="133"/>
    </location>
</feature>
<dbReference type="InterPro" id="IPR034746">
    <property type="entry name" value="POTRA"/>
</dbReference>
<dbReference type="GO" id="GO:0090529">
    <property type="term" value="P:cell septum assembly"/>
    <property type="evidence" value="ECO:0007669"/>
    <property type="project" value="InterPro"/>
</dbReference>
<keyword evidence="7" id="KW-0131">Cell cycle</keyword>
<evidence type="ECO:0000256" key="2">
    <source>
        <dbReference type="ARBA" id="ARBA00022475"/>
    </source>
</evidence>
<dbReference type="InterPro" id="IPR013685">
    <property type="entry name" value="POTRA_FtsQ_type"/>
</dbReference>
<keyword evidence="2" id="KW-1003">Cell membrane</keyword>
<keyword evidence="4 8" id="KW-0812">Transmembrane</keyword>
<name>A0A445MW77_9BACT</name>
<evidence type="ECO:0000313" key="10">
    <source>
        <dbReference type="EMBL" id="SPD73632.1"/>
    </source>
</evidence>
<gene>
    <name evidence="10" type="primary">ftsQ</name>
    <name evidence="10" type="ORF">PITCH_A1910038</name>
</gene>
<dbReference type="AlphaFoldDB" id="A0A445MW77"/>
<evidence type="ECO:0000256" key="4">
    <source>
        <dbReference type="ARBA" id="ARBA00022692"/>
    </source>
</evidence>
<dbReference type="GO" id="GO:0016020">
    <property type="term" value="C:membrane"/>
    <property type="evidence" value="ECO:0007669"/>
    <property type="project" value="UniProtKB-SubCell"/>
</dbReference>
<dbReference type="EMBL" id="OJIN01000103">
    <property type="protein sequence ID" value="SPD73632.1"/>
    <property type="molecule type" value="Genomic_DNA"/>
</dbReference>
<accession>A0A445MW77</accession>
<evidence type="ECO:0000256" key="5">
    <source>
        <dbReference type="ARBA" id="ARBA00022989"/>
    </source>
</evidence>
<organism evidence="10">
    <name type="scientific">uncultured Desulfobacterium sp</name>
    <dbReference type="NCBI Taxonomy" id="201089"/>
    <lineage>
        <taxon>Bacteria</taxon>
        <taxon>Pseudomonadati</taxon>
        <taxon>Thermodesulfobacteriota</taxon>
        <taxon>Desulfobacteria</taxon>
        <taxon>Desulfobacterales</taxon>
        <taxon>Desulfobacteriaceae</taxon>
        <taxon>Desulfobacterium</taxon>
        <taxon>environmental samples</taxon>
    </lineage>
</organism>
<keyword evidence="3" id="KW-0132">Cell division</keyword>
<keyword evidence="6 8" id="KW-0472">Membrane</keyword>
<dbReference type="InterPro" id="IPR026579">
    <property type="entry name" value="FtsQ"/>
</dbReference>
<keyword evidence="5 8" id="KW-1133">Transmembrane helix</keyword>
<dbReference type="Pfam" id="PF08478">
    <property type="entry name" value="POTRA_1"/>
    <property type="match status" value="1"/>
</dbReference>